<dbReference type="Proteomes" id="UP000199515">
    <property type="component" value="Unassembled WGS sequence"/>
</dbReference>
<keyword evidence="1" id="KW-1133">Transmembrane helix</keyword>
<evidence type="ECO:0000256" key="1">
    <source>
        <dbReference type="SAM" id="Phobius"/>
    </source>
</evidence>
<dbReference type="STRING" id="589385.SAMN05421504_101243"/>
<name>A0A1H2SJJ8_9PSEU</name>
<keyword evidence="1" id="KW-0812">Transmembrane</keyword>
<keyword evidence="3" id="KW-1185">Reference proteome</keyword>
<organism evidence="2 3">
    <name type="scientific">Amycolatopsis xylanica</name>
    <dbReference type="NCBI Taxonomy" id="589385"/>
    <lineage>
        <taxon>Bacteria</taxon>
        <taxon>Bacillati</taxon>
        <taxon>Actinomycetota</taxon>
        <taxon>Actinomycetes</taxon>
        <taxon>Pseudonocardiales</taxon>
        <taxon>Pseudonocardiaceae</taxon>
        <taxon>Amycolatopsis</taxon>
    </lineage>
</organism>
<sequence>MTNLPVIPAAPPPRCGLRLIWVNGYRLDGIQVTQSFSIVTAVQPASGTMSRMGAEERDKDCLWVTVGHREQGEDPRRSRFGRGQLVTVRKGRRGFASVRCDCCDSTLRVMVHGSRYDRSMGEPRRDDGLFRVTAFAWFGFLAGIIPFAWGAGVLVSAVCAVVGVAIGLRLMPMDETPKRYPIAYVIGGSKPLKHVVRGAYVATYEPAVT</sequence>
<evidence type="ECO:0000313" key="3">
    <source>
        <dbReference type="Proteomes" id="UP000199515"/>
    </source>
</evidence>
<feature type="transmembrane region" description="Helical" evidence="1">
    <location>
        <begin position="153"/>
        <end position="171"/>
    </location>
</feature>
<feature type="transmembrane region" description="Helical" evidence="1">
    <location>
        <begin position="128"/>
        <end position="147"/>
    </location>
</feature>
<gene>
    <name evidence="2" type="ORF">SAMN05421504_101243</name>
</gene>
<reference evidence="2 3" key="1">
    <citation type="submission" date="2016-10" db="EMBL/GenBank/DDBJ databases">
        <authorList>
            <person name="de Groot N.N."/>
        </authorList>
    </citation>
    <scope>NUCLEOTIDE SEQUENCE [LARGE SCALE GENOMIC DNA]</scope>
    <source>
        <strain evidence="2 3">CPCC 202699</strain>
    </source>
</reference>
<dbReference type="EMBL" id="FNON01000001">
    <property type="protein sequence ID" value="SDW31697.1"/>
    <property type="molecule type" value="Genomic_DNA"/>
</dbReference>
<dbReference type="AlphaFoldDB" id="A0A1H2SJJ8"/>
<proteinExistence type="predicted"/>
<keyword evidence="1" id="KW-0472">Membrane</keyword>
<protein>
    <submittedName>
        <fullName evidence="2">Uncharacterized protein</fullName>
    </submittedName>
</protein>
<accession>A0A1H2SJJ8</accession>
<evidence type="ECO:0000313" key="2">
    <source>
        <dbReference type="EMBL" id="SDW31697.1"/>
    </source>
</evidence>